<protein>
    <submittedName>
        <fullName evidence="1">Uncharacterized protein</fullName>
    </submittedName>
</protein>
<dbReference type="EnsemblPlants" id="AET6Gv20525200.8">
    <property type="protein sequence ID" value="AET6Gv20525200.8"/>
    <property type="gene ID" value="AET6Gv20525200"/>
</dbReference>
<accession>A0A453NWU8</accession>
<reference evidence="1" key="3">
    <citation type="journal article" date="2017" name="Nature">
        <title>Genome sequence of the progenitor of the wheat D genome Aegilops tauschii.</title>
        <authorList>
            <person name="Luo M.C."/>
            <person name="Gu Y.Q."/>
            <person name="Puiu D."/>
            <person name="Wang H."/>
            <person name="Twardziok S.O."/>
            <person name="Deal K.R."/>
            <person name="Huo N."/>
            <person name="Zhu T."/>
            <person name="Wang L."/>
            <person name="Wang Y."/>
            <person name="McGuire P.E."/>
            <person name="Liu S."/>
            <person name="Long H."/>
            <person name="Ramasamy R.K."/>
            <person name="Rodriguez J.C."/>
            <person name="Van S.L."/>
            <person name="Yuan L."/>
            <person name="Wang Z."/>
            <person name="Xia Z."/>
            <person name="Xiao L."/>
            <person name="Anderson O.D."/>
            <person name="Ouyang S."/>
            <person name="Liang Y."/>
            <person name="Zimin A.V."/>
            <person name="Pertea G."/>
            <person name="Qi P."/>
            <person name="Bennetzen J.L."/>
            <person name="Dai X."/>
            <person name="Dawson M.W."/>
            <person name="Muller H.G."/>
            <person name="Kugler K."/>
            <person name="Rivarola-Duarte L."/>
            <person name="Spannagl M."/>
            <person name="Mayer K.F.X."/>
            <person name="Lu F.H."/>
            <person name="Bevan M.W."/>
            <person name="Leroy P."/>
            <person name="Li P."/>
            <person name="You F.M."/>
            <person name="Sun Q."/>
            <person name="Liu Z."/>
            <person name="Lyons E."/>
            <person name="Wicker T."/>
            <person name="Salzberg S.L."/>
            <person name="Devos K.M."/>
            <person name="Dvorak J."/>
        </authorList>
    </citation>
    <scope>NUCLEOTIDE SEQUENCE [LARGE SCALE GENOMIC DNA]</scope>
    <source>
        <strain evidence="1">cv. AL8/78</strain>
    </source>
</reference>
<reference evidence="1" key="5">
    <citation type="journal article" date="2021" name="G3 (Bethesda)">
        <title>Aegilops tauschii genome assembly Aet v5.0 features greater sequence contiguity and improved annotation.</title>
        <authorList>
            <person name="Wang L."/>
            <person name="Zhu T."/>
            <person name="Rodriguez J.C."/>
            <person name="Deal K.R."/>
            <person name="Dubcovsky J."/>
            <person name="McGuire P.E."/>
            <person name="Lux T."/>
            <person name="Spannagl M."/>
            <person name="Mayer K.F.X."/>
            <person name="Baldrich P."/>
            <person name="Meyers B.C."/>
            <person name="Huo N."/>
            <person name="Gu Y.Q."/>
            <person name="Zhou H."/>
            <person name="Devos K.M."/>
            <person name="Bennetzen J.L."/>
            <person name="Unver T."/>
            <person name="Budak H."/>
            <person name="Gulick P.J."/>
            <person name="Galiba G."/>
            <person name="Kalapos B."/>
            <person name="Nelson D.R."/>
            <person name="Li P."/>
            <person name="You F.M."/>
            <person name="Luo M.C."/>
            <person name="Dvorak J."/>
        </authorList>
    </citation>
    <scope>NUCLEOTIDE SEQUENCE [LARGE SCALE GENOMIC DNA]</scope>
    <source>
        <strain evidence="1">cv. AL8/78</strain>
    </source>
</reference>
<reference evidence="2" key="1">
    <citation type="journal article" date="2014" name="Science">
        <title>Ancient hybridizations among the ancestral genomes of bread wheat.</title>
        <authorList>
            <consortium name="International Wheat Genome Sequencing Consortium,"/>
            <person name="Marcussen T."/>
            <person name="Sandve S.R."/>
            <person name="Heier L."/>
            <person name="Spannagl M."/>
            <person name="Pfeifer M."/>
            <person name="Jakobsen K.S."/>
            <person name="Wulff B.B."/>
            <person name="Steuernagel B."/>
            <person name="Mayer K.F."/>
            <person name="Olsen O.A."/>
        </authorList>
    </citation>
    <scope>NUCLEOTIDE SEQUENCE [LARGE SCALE GENOMIC DNA]</scope>
    <source>
        <strain evidence="2">cv. AL8/78</strain>
    </source>
</reference>
<dbReference type="Proteomes" id="UP000015105">
    <property type="component" value="Chromosome 6D"/>
</dbReference>
<sequence length="43" mass="5148">MNQIQYDMHNYSSLRYKGNYGCSVNLFTFMKAYRNLLAFLSML</sequence>
<keyword evidence="2" id="KW-1185">Reference proteome</keyword>
<proteinExistence type="predicted"/>
<evidence type="ECO:0000313" key="1">
    <source>
        <dbReference type="EnsemblPlants" id="AET6Gv20525200.8"/>
    </source>
</evidence>
<dbReference type="Gramene" id="AET6Gv20525200.8">
    <property type="protein sequence ID" value="AET6Gv20525200.8"/>
    <property type="gene ID" value="AET6Gv20525200"/>
</dbReference>
<reference evidence="2" key="2">
    <citation type="journal article" date="2017" name="Nat. Plants">
        <title>The Aegilops tauschii genome reveals multiple impacts of transposons.</title>
        <authorList>
            <person name="Zhao G."/>
            <person name="Zou C."/>
            <person name="Li K."/>
            <person name="Wang K."/>
            <person name="Li T."/>
            <person name="Gao L."/>
            <person name="Zhang X."/>
            <person name="Wang H."/>
            <person name="Yang Z."/>
            <person name="Liu X."/>
            <person name="Jiang W."/>
            <person name="Mao L."/>
            <person name="Kong X."/>
            <person name="Jiao Y."/>
            <person name="Jia J."/>
        </authorList>
    </citation>
    <scope>NUCLEOTIDE SEQUENCE [LARGE SCALE GENOMIC DNA]</scope>
    <source>
        <strain evidence="2">cv. AL8/78</strain>
    </source>
</reference>
<evidence type="ECO:0000313" key="2">
    <source>
        <dbReference type="Proteomes" id="UP000015105"/>
    </source>
</evidence>
<organism evidence="1 2">
    <name type="scientific">Aegilops tauschii subsp. strangulata</name>
    <name type="common">Goatgrass</name>
    <dbReference type="NCBI Taxonomy" id="200361"/>
    <lineage>
        <taxon>Eukaryota</taxon>
        <taxon>Viridiplantae</taxon>
        <taxon>Streptophyta</taxon>
        <taxon>Embryophyta</taxon>
        <taxon>Tracheophyta</taxon>
        <taxon>Spermatophyta</taxon>
        <taxon>Magnoliopsida</taxon>
        <taxon>Liliopsida</taxon>
        <taxon>Poales</taxon>
        <taxon>Poaceae</taxon>
        <taxon>BOP clade</taxon>
        <taxon>Pooideae</taxon>
        <taxon>Triticodae</taxon>
        <taxon>Triticeae</taxon>
        <taxon>Triticinae</taxon>
        <taxon>Aegilops</taxon>
    </lineage>
</organism>
<reference evidence="1" key="4">
    <citation type="submission" date="2019-03" db="UniProtKB">
        <authorList>
            <consortium name="EnsemblPlants"/>
        </authorList>
    </citation>
    <scope>IDENTIFICATION</scope>
</reference>
<name>A0A453NWU8_AEGTS</name>
<dbReference type="AlphaFoldDB" id="A0A453NWU8"/>